<comment type="similarity">
    <text evidence="3 11">Belongs to the annexin family.</text>
</comment>
<evidence type="ECO:0000256" key="6">
    <source>
        <dbReference type="ARBA" id="ARBA00023216"/>
    </source>
</evidence>
<dbReference type="PROSITE" id="PS00223">
    <property type="entry name" value="ANNEXIN_1"/>
    <property type="match status" value="2"/>
</dbReference>
<evidence type="ECO:0000256" key="5">
    <source>
        <dbReference type="ARBA" id="ARBA00022837"/>
    </source>
</evidence>
<evidence type="ECO:0000313" key="12">
    <source>
        <dbReference type="EMBL" id="KAL3836905.1"/>
    </source>
</evidence>
<evidence type="ECO:0000256" key="3">
    <source>
        <dbReference type="ARBA" id="ARBA00007831"/>
    </source>
</evidence>
<evidence type="ECO:0000256" key="11">
    <source>
        <dbReference type="RuleBase" id="RU003540"/>
    </source>
</evidence>
<dbReference type="SMART" id="SM00335">
    <property type="entry name" value="ANX"/>
    <property type="match status" value="3"/>
</dbReference>
<keyword evidence="6 11" id="KW-0041">Annexin</keyword>
<dbReference type="FunFam" id="1.10.220.10:FF:000002">
    <property type="entry name" value="Annexin"/>
    <property type="match status" value="1"/>
</dbReference>
<dbReference type="AlphaFoldDB" id="A0ABD3TKK5"/>
<evidence type="ECO:0000256" key="9">
    <source>
        <dbReference type="ARBA" id="ARBA00060393"/>
    </source>
</evidence>
<evidence type="ECO:0000313" key="13">
    <source>
        <dbReference type="Proteomes" id="UP001634394"/>
    </source>
</evidence>
<gene>
    <name evidence="12" type="ORF">ACJMK2_022311</name>
</gene>
<name>A0ABD3TKK5_SINWO</name>
<comment type="caution">
    <text evidence="12">The sequence shown here is derived from an EMBL/GenBank/DDBJ whole genome shotgun (WGS) entry which is preliminary data.</text>
</comment>
<evidence type="ECO:0000256" key="8">
    <source>
        <dbReference type="ARBA" id="ARBA00059330"/>
    </source>
</evidence>
<dbReference type="PRINTS" id="PR00196">
    <property type="entry name" value="ANNEXIN"/>
</dbReference>
<dbReference type="FunFam" id="1.10.220.10:FF:000003">
    <property type="entry name" value="Annexin"/>
    <property type="match status" value="1"/>
</dbReference>
<dbReference type="PANTHER" id="PTHR10502">
    <property type="entry name" value="ANNEXIN"/>
    <property type="match status" value="1"/>
</dbReference>
<comment type="function">
    <text evidence="8">Involved in reproduction of the worm. Involved in host-parasite interaction. Delivered into the host cell by means of parasite exosomes. Binds to acidic phospholipid membranes in a calcium-dependent manner in vitro. Causes aggregation of liposomes in the presence of calcium, but not in its absence. Likely to promote membrane fusion. May provide structural integrity within the tegument.</text>
</comment>
<evidence type="ECO:0000256" key="10">
    <source>
        <dbReference type="ARBA" id="ARBA00077076"/>
    </source>
</evidence>
<evidence type="ECO:0000256" key="2">
    <source>
        <dbReference type="ARBA" id="ARBA00004550"/>
    </source>
</evidence>
<dbReference type="PANTHER" id="PTHR10502:SF102">
    <property type="entry name" value="ANNEXIN B11"/>
    <property type="match status" value="1"/>
</dbReference>
<keyword evidence="4 11" id="KW-0677">Repeat</keyword>
<dbReference type="PROSITE" id="PS51897">
    <property type="entry name" value="ANNEXIN_2"/>
    <property type="match status" value="3"/>
</dbReference>
<sequence>MVSYFDGELNDGLKKVAFALCTPPAEYDAMNLMKAVKGIGTNEKVLIEIICTRTNQQIKDFKAAYKELYGKELETDVAGDTSGHFKRLLVSLLQANRDESKEFDRNKAKQDAQALYEAGEKKWGTDESRFNAILVSRSYAQLRATFQEYAKLANKDIDDTIQSEMSGDLRDSMLAIVRCIRSKASYFAAQLYKSVKCMVTDNDTVCRVIVSQCEVDMVKIKEEFQRNYKQTLGTFITAYVSDDYRMMLLALIREEAAVKK</sequence>
<dbReference type="EMBL" id="JBJQND010000018">
    <property type="protein sequence ID" value="KAL3836905.1"/>
    <property type="molecule type" value="Genomic_DNA"/>
</dbReference>
<keyword evidence="5 11" id="KW-0106">Calcium</keyword>
<dbReference type="SUPFAM" id="SSF47874">
    <property type="entry name" value="Annexin"/>
    <property type="match status" value="1"/>
</dbReference>
<keyword evidence="7 11" id="KW-0111">Calcium/phospholipid-binding</keyword>
<dbReference type="GO" id="GO:0043657">
    <property type="term" value="C:host cell"/>
    <property type="evidence" value="ECO:0007669"/>
    <property type="project" value="UniProtKB-SubCell"/>
</dbReference>
<dbReference type="GO" id="GO:0005576">
    <property type="term" value="C:extracellular region"/>
    <property type="evidence" value="ECO:0007669"/>
    <property type="project" value="UniProtKB-SubCell"/>
</dbReference>
<evidence type="ECO:0000256" key="7">
    <source>
        <dbReference type="ARBA" id="ARBA00023302"/>
    </source>
</evidence>
<evidence type="ECO:0000256" key="4">
    <source>
        <dbReference type="ARBA" id="ARBA00022737"/>
    </source>
</evidence>
<dbReference type="Gene3D" id="1.10.220.10">
    <property type="entry name" value="Annexin"/>
    <property type="match status" value="3"/>
</dbReference>
<organism evidence="12 13">
    <name type="scientific">Sinanodonta woodiana</name>
    <name type="common">Chinese pond mussel</name>
    <name type="synonym">Anodonta woodiana</name>
    <dbReference type="NCBI Taxonomy" id="1069815"/>
    <lineage>
        <taxon>Eukaryota</taxon>
        <taxon>Metazoa</taxon>
        <taxon>Spiralia</taxon>
        <taxon>Lophotrochozoa</taxon>
        <taxon>Mollusca</taxon>
        <taxon>Bivalvia</taxon>
        <taxon>Autobranchia</taxon>
        <taxon>Heteroconchia</taxon>
        <taxon>Palaeoheterodonta</taxon>
        <taxon>Unionida</taxon>
        <taxon>Unionoidea</taxon>
        <taxon>Unionidae</taxon>
        <taxon>Unioninae</taxon>
        <taxon>Sinanodonta</taxon>
    </lineage>
</organism>
<dbReference type="InterPro" id="IPR018252">
    <property type="entry name" value="Annexin_repeat_CS"/>
</dbReference>
<dbReference type="InterPro" id="IPR001464">
    <property type="entry name" value="Annexin"/>
</dbReference>
<dbReference type="GO" id="GO:0005544">
    <property type="term" value="F:calcium-dependent phospholipid binding"/>
    <property type="evidence" value="ECO:0007669"/>
    <property type="project" value="UniProtKB-KW"/>
</dbReference>
<dbReference type="InterPro" id="IPR037104">
    <property type="entry name" value="Annexin_sf"/>
</dbReference>
<comment type="domain">
    <text evidence="11">A pair of annexin repeats may form one binding site for calcium and phospholipid.</text>
</comment>
<comment type="subcellular location">
    <subcellularLocation>
        <location evidence="1">Host cell</location>
    </subcellularLocation>
    <subcellularLocation>
        <location evidence="2">Secreted</location>
        <location evidence="2">Extracellular exosome</location>
    </subcellularLocation>
    <subcellularLocation>
        <location evidence="9">Tegument</location>
    </subcellularLocation>
</comment>
<dbReference type="FunFam" id="1.10.220.10:FF:000001">
    <property type="entry name" value="Annexin"/>
    <property type="match status" value="1"/>
</dbReference>
<dbReference type="Proteomes" id="UP001634394">
    <property type="component" value="Unassembled WGS sequence"/>
</dbReference>
<reference evidence="12 13" key="1">
    <citation type="submission" date="2024-11" db="EMBL/GenBank/DDBJ databases">
        <title>Chromosome-level genome assembly of the freshwater bivalve Anodonta woodiana.</title>
        <authorList>
            <person name="Chen X."/>
        </authorList>
    </citation>
    <scope>NUCLEOTIDE SEQUENCE [LARGE SCALE GENOMIC DNA]</scope>
    <source>
        <strain evidence="12">MN2024</strain>
        <tissue evidence="12">Gills</tissue>
    </source>
</reference>
<proteinExistence type="inferred from homology"/>
<protein>
    <recommendedName>
        <fullName evidence="10 11">Annexin</fullName>
    </recommendedName>
</protein>
<accession>A0ABD3TKK5</accession>
<dbReference type="InterPro" id="IPR018502">
    <property type="entry name" value="Annexin_repeat"/>
</dbReference>
<keyword evidence="13" id="KW-1185">Reference proteome</keyword>
<evidence type="ECO:0000256" key="1">
    <source>
        <dbReference type="ARBA" id="ARBA00004340"/>
    </source>
</evidence>
<dbReference type="Pfam" id="PF00191">
    <property type="entry name" value="Annexin"/>
    <property type="match status" value="3"/>
</dbReference>